<proteinExistence type="predicted"/>
<dbReference type="SUPFAM" id="SSF53300">
    <property type="entry name" value="vWA-like"/>
    <property type="match status" value="1"/>
</dbReference>
<dbReference type="InterPro" id="IPR002035">
    <property type="entry name" value="VWF_A"/>
</dbReference>
<dbReference type="PROSITE" id="PS50127">
    <property type="entry name" value="UBC_2"/>
    <property type="match status" value="1"/>
</dbReference>
<protein>
    <recommendedName>
        <fullName evidence="6">UBC core domain-containing protein</fullName>
    </recommendedName>
</protein>
<dbReference type="EMBL" id="VLTM01000001">
    <property type="protein sequence ID" value="KAA0168985.1"/>
    <property type="molecule type" value="Genomic_DNA"/>
</dbReference>
<comment type="caution">
    <text evidence="4">The sequence shown here is derived from an EMBL/GenBank/DDBJ whole genome shotgun (WGS) entry which is preliminary data.</text>
</comment>
<dbReference type="InterPro" id="IPR003613">
    <property type="entry name" value="Ubox_domain"/>
</dbReference>
<dbReference type="Gene3D" id="3.30.40.10">
    <property type="entry name" value="Zinc/RING finger domain, C3HC4 (zinc finger)"/>
    <property type="match status" value="1"/>
</dbReference>
<feature type="compositionally biased region" description="Pro residues" evidence="1">
    <location>
        <begin position="96"/>
        <end position="108"/>
    </location>
</feature>
<evidence type="ECO:0008006" key="6">
    <source>
        <dbReference type="Google" id="ProtNLM"/>
    </source>
</evidence>
<dbReference type="InterPro" id="IPR000608">
    <property type="entry name" value="UBC"/>
</dbReference>
<dbReference type="InterPro" id="IPR016135">
    <property type="entry name" value="UBQ-conjugating_enzyme/RWD"/>
</dbReference>
<dbReference type="CDD" id="cd00198">
    <property type="entry name" value="vWFA"/>
    <property type="match status" value="1"/>
</dbReference>
<dbReference type="Proteomes" id="UP000325113">
    <property type="component" value="Unassembled WGS sequence"/>
</dbReference>
<dbReference type="PANTHER" id="PTHR24067">
    <property type="entry name" value="UBIQUITIN-CONJUGATING ENZYME E2"/>
    <property type="match status" value="1"/>
</dbReference>
<dbReference type="Pfam" id="PF00179">
    <property type="entry name" value="UQ_con"/>
    <property type="match status" value="1"/>
</dbReference>
<evidence type="ECO:0000259" key="2">
    <source>
        <dbReference type="PROSITE" id="PS50127"/>
    </source>
</evidence>
<dbReference type="CDD" id="cd17039">
    <property type="entry name" value="Ubl_ubiquitin_like"/>
    <property type="match status" value="1"/>
</dbReference>
<feature type="domain" description="UBC core" evidence="2">
    <location>
        <begin position="1886"/>
        <end position="2032"/>
    </location>
</feature>
<dbReference type="InterPro" id="IPR050113">
    <property type="entry name" value="Ub_conjugating_enzyme"/>
</dbReference>
<dbReference type="GO" id="GO:0004842">
    <property type="term" value="F:ubiquitin-protein transferase activity"/>
    <property type="evidence" value="ECO:0007669"/>
    <property type="project" value="InterPro"/>
</dbReference>
<dbReference type="SUPFAM" id="SSF54236">
    <property type="entry name" value="Ubiquitin-like"/>
    <property type="match status" value="1"/>
</dbReference>
<feature type="region of interest" description="Disordered" evidence="1">
    <location>
        <begin position="537"/>
        <end position="556"/>
    </location>
</feature>
<evidence type="ECO:0000259" key="3">
    <source>
        <dbReference type="PROSITE" id="PS50234"/>
    </source>
</evidence>
<feature type="compositionally biased region" description="Low complexity" evidence="1">
    <location>
        <begin position="1126"/>
        <end position="1140"/>
    </location>
</feature>
<accession>A0A5A8DU50</accession>
<feature type="domain" description="VWFA" evidence="3">
    <location>
        <begin position="1592"/>
        <end position="1762"/>
    </location>
</feature>
<dbReference type="SUPFAM" id="SSF57850">
    <property type="entry name" value="RING/U-box"/>
    <property type="match status" value="1"/>
</dbReference>
<dbReference type="Pfam" id="PF04564">
    <property type="entry name" value="U-box"/>
    <property type="match status" value="1"/>
</dbReference>
<dbReference type="PROSITE" id="PS50234">
    <property type="entry name" value="VWFA"/>
    <property type="match status" value="1"/>
</dbReference>
<evidence type="ECO:0000256" key="1">
    <source>
        <dbReference type="SAM" id="MobiDB-lite"/>
    </source>
</evidence>
<dbReference type="GO" id="GO:0016567">
    <property type="term" value="P:protein ubiquitination"/>
    <property type="evidence" value="ECO:0007669"/>
    <property type="project" value="InterPro"/>
</dbReference>
<sequence>MAASPAKLATSVELAFEEGDSAGPTLAIPAARATTMRDLRAEICRRAAKAMRVPSVTVLSVSVDAGVVDSDDELADFAEEGKPLRLRATLTRSSGPPAPRPATPPAPPAAAVSDAAPTAAPGSAQATAGAAPSAAEPPSHAPRPESSGDDLAAKPATAPAAAAATAAAAAADPGKLLVRCAFAGSARAAAVSVDPAATTLAELKSLLGLAAGIASVPDGAELPEAADPGGERASDAAAVAAAPMQVFVRLLDGKLATLNTGRHASGSSLVRLAAARAGVAPTAIELAVNGRRCITLETTDSLLSLGVKPECTLYCSALRRAGPAPVGGARADDSAQAPRSRIAVDLFTAWAAIHSTPSAAGMSLSALGLADLARPGGALELFATARRSTSASFAGEERGSSATGDSLFQTDSEGWDPLDIDSSAPGAHADQVTIRVSELGRSDLGSALRVVCNSSAVPDAAFAGLLARLRAVSGFPPACLTLARLREGRPLTEAYRCALATGLWAAARALGIRTGLERPRLVLWHLAGMPSRCALPASEGVSSSPGNGTEGDAGGFVEASLDSDDTAAASSRLVSDPCACLLVPPAQSDGGSAYGEVALTCAADPSKRLEDPVRVTLRSPGGGLPIGVTEEQAAFFDGKVFSRARALSLAQGGSDHDADSAWAVVSPAMLLGDPARRLLLAVTPATEGDELVWQPRALTASQCAAALALKTATCDATAAASGAGGPPSAEGEPLPTFADIPQDKRLQAVRSAVAGGAHRPALTAGAEEEWSGPAWFRLAFGVDFALAATALRCANEELAAAAETGLYGSAIAGTFRLRAVPPEQLATAPTPCITFTERGHFGVCIGVPSGSSRSMKMFDPLTGKLSSFEHAALGSTVKGFPSVVAEMRRAKAGGAAAIKRVEEICAVLLDGSNSMNSRGFPEEADPFEESDKRKDRARAGGLLDAAAARFKEFQGRLTREASAGSDARLTSLQRSQIRVRAAVMALQEAEAHAAALVEEGGPQALQGRRTECGVEVPEARSQSEEARARDAAFDESARARLASHPSLGVLRFAFSKAAEAAGTRYSVSMGLFLMNALPYALMDQRERMTMRVKALGRYASSVARWAAAAIVCLASDPDGCLELSEEAPSPSAGGSESANGPSGGAGAQGKRNDSTAPDGQPEAAAAAADAPSRAADAAAESEGAAAGPAAKDEGKPTAKAVLAATVTELSEGLPAPAKELLIARARDAELVSAYIDCKEHVGEGAPDSLRCPLTSELMTLPVRWADGQVYHRPSLESMLEMVRMNRRFGGGNEAVRSPVTGLAIDNGDVRTMAPDPGTLAKLRKFLEANPLGFHRKTPAAEHCEPHPEDPLGDTAVVRLEDSGDSPASVLPERDGCARVAMDLGRFGMFAAYIDPETTAEHLLVRACSAAGLDPREAQGKKLLNFCDGFRAFNFGDKLPAAQAAFDNSTFRVAGVFRTSSDVSRAARVMGIRTWVDGGSQASATVSWFPSGLSVLDVKMLSWVESSFSRRTAPWMVSFWCNFRSSGDGWRSGTLLEEDASLTRYALKLSFLEQPAGSFADQDEEGCDWGPDHGTPDAPHGVIVPARHHTPHDAPDRVSRIITVKELFHAFVNRLIAYDEPIELSLSVFGSKVDDCCDFTPLFEDFRQTVSRVTPDGDTALLDAIGTAVQRLRARQEAEHPGARLRILVLSDGKDTSSVTWNALSTAKELQRHDVTMDAVVIGDEVSDDLFTLCKCTGGYFFNPESLEESQRLVELELFLSTLQREDKKALPLVTSRAALRAFRDRYHYPVDSCLDGRLPAMRPHPEMSGAAADLTAASSLAGIAAEAAEAASRASGEERGAAALPAATRAAMERARAAGAAVDDAEAAAAVARIAGVALSGGKMMQRLRRIRRELLSLRDDPHPLVEVFPGRENPGFWRLLVRGPEGSPYEGGTWLAYMDLPAEFPRLPPVVRFQTPIKHVNVSPYGKVCHSVLATGWTATTPLRRVIDCMYGMLLTPETDSPVDTVLAMQYNKEAGAYEMHVKAHTVEFATGTTPEEWRAQLLATASSPAPASPAGGPAGGDA</sequence>
<feature type="region of interest" description="Disordered" evidence="1">
    <location>
        <begin position="85"/>
        <end position="156"/>
    </location>
</feature>
<dbReference type="Pfam" id="PF00092">
    <property type="entry name" value="VWA"/>
    <property type="match status" value="1"/>
</dbReference>
<evidence type="ECO:0000313" key="4">
    <source>
        <dbReference type="EMBL" id="KAA0168985.1"/>
    </source>
</evidence>
<feature type="region of interest" description="Disordered" evidence="1">
    <location>
        <begin position="1123"/>
        <end position="1195"/>
    </location>
</feature>
<dbReference type="SUPFAM" id="SSF54495">
    <property type="entry name" value="UBC-like"/>
    <property type="match status" value="1"/>
</dbReference>
<dbReference type="InterPro" id="IPR013083">
    <property type="entry name" value="Znf_RING/FYVE/PHD"/>
</dbReference>
<evidence type="ECO:0000313" key="5">
    <source>
        <dbReference type="Proteomes" id="UP000325113"/>
    </source>
</evidence>
<name>A0A5A8DU50_CAFRO</name>
<dbReference type="Gene3D" id="3.10.110.10">
    <property type="entry name" value="Ubiquitin Conjugating Enzyme"/>
    <property type="match status" value="1"/>
</dbReference>
<feature type="compositionally biased region" description="Low complexity" evidence="1">
    <location>
        <begin position="109"/>
        <end position="138"/>
    </location>
</feature>
<dbReference type="SMART" id="SM00212">
    <property type="entry name" value="UBCc"/>
    <property type="match status" value="1"/>
</dbReference>
<gene>
    <name evidence="4" type="ORF">FNF31_00146</name>
</gene>
<dbReference type="InterPro" id="IPR036465">
    <property type="entry name" value="vWFA_dom_sf"/>
</dbReference>
<dbReference type="InterPro" id="IPR029071">
    <property type="entry name" value="Ubiquitin-like_domsf"/>
</dbReference>
<organism evidence="4 5">
    <name type="scientific">Cafeteria roenbergensis</name>
    <name type="common">Marine flagellate</name>
    <dbReference type="NCBI Taxonomy" id="33653"/>
    <lineage>
        <taxon>Eukaryota</taxon>
        <taxon>Sar</taxon>
        <taxon>Stramenopiles</taxon>
        <taxon>Bigyra</taxon>
        <taxon>Opalozoa</taxon>
        <taxon>Bicosoecida</taxon>
        <taxon>Cafeteriaceae</taxon>
        <taxon>Cafeteria</taxon>
    </lineage>
</organism>
<dbReference type="Gene3D" id="3.40.50.410">
    <property type="entry name" value="von Willebrand factor, type A domain"/>
    <property type="match status" value="1"/>
</dbReference>
<reference evidence="4 5" key="1">
    <citation type="submission" date="2019-07" db="EMBL/GenBank/DDBJ databases">
        <title>Genomes of Cafeteria roenbergensis.</title>
        <authorList>
            <person name="Fischer M.G."/>
            <person name="Hackl T."/>
            <person name="Roman M."/>
        </authorList>
    </citation>
    <scope>NUCLEOTIDE SEQUENCE [LARGE SCALE GENOMIC DNA]</scope>
    <source>
        <strain evidence="4 5">Cflag</strain>
    </source>
</reference>
<feature type="compositionally biased region" description="Low complexity" evidence="1">
    <location>
        <begin position="1156"/>
        <end position="1189"/>
    </location>
</feature>